<comment type="subcellular location">
    <subcellularLocation>
        <location evidence="1 15">Nucleus</location>
    </subcellularLocation>
</comment>
<dbReference type="EC" id="3.6.4.-" evidence="15"/>
<evidence type="ECO:0000256" key="4">
    <source>
        <dbReference type="ARBA" id="ARBA00022741"/>
    </source>
</evidence>
<evidence type="ECO:0000256" key="3">
    <source>
        <dbReference type="ARBA" id="ARBA00019805"/>
    </source>
</evidence>
<proteinExistence type="inferred from homology"/>
<evidence type="ECO:0000259" key="17">
    <source>
        <dbReference type="PROSITE" id="PS51192"/>
    </source>
</evidence>
<evidence type="ECO:0000256" key="16">
    <source>
        <dbReference type="SAM" id="MobiDB-lite"/>
    </source>
</evidence>
<keyword evidence="5 15" id="KW-0227">DNA damage</keyword>
<feature type="domain" description="DBINO" evidence="19">
    <location>
        <begin position="347"/>
        <end position="472"/>
    </location>
</feature>
<feature type="compositionally biased region" description="Pro residues" evidence="16">
    <location>
        <begin position="1766"/>
        <end position="1781"/>
    </location>
</feature>
<comment type="domain">
    <text evidence="15">The DBINO region is involved in binding to DNA.</text>
</comment>
<feature type="compositionally biased region" description="Low complexity" evidence="16">
    <location>
        <begin position="1435"/>
        <end position="1449"/>
    </location>
</feature>
<evidence type="ECO:0000256" key="11">
    <source>
        <dbReference type="ARBA" id="ARBA00023163"/>
    </source>
</evidence>
<dbReference type="PROSITE" id="PS51192">
    <property type="entry name" value="HELICASE_ATP_BIND_1"/>
    <property type="match status" value="1"/>
</dbReference>
<feature type="region of interest" description="Disordered" evidence="16">
    <location>
        <begin position="1631"/>
        <end position="1688"/>
    </location>
</feature>
<keyword evidence="9 15" id="KW-0238">DNA-binding</keyword>
<feature type="compositionally biased region" description="Polar residues" evidence="16">
    <location>
        <begin position="1423"/>
        <end position="1434"/>
    </location>
</feature>
<keyword evidence="7 15" id="KW-0067">ATP-binding</keyword>
<dbReference type="EMBL" id="SPNW01000008">
    <property type="protein sequence ID" value="TIA92165.1"/>
    <property type="molecule type" value="Genomic_DNA"/>
</dbReference>
<evidence type="ECO:0000256" key="1">
    <source>
        <dbReference type="ARBA" id="ARBA00004123"/>
    </source>
</evidence>
<feature type="region of interest" description="Disordered" evidence="16">
    <location>
        <begin position="1382"/>
        <end position="1548"/>
    </location>
</feature>
<dbReference type="Pfam" id="PF13892">
    <property type="entry name" value="DBINO"/>
    <property type="match status" value="1"/>
</dbReference>
<dbReference type="PANTHER" id="PTHR45685">
    <property type="entry name" value="HELICASE SRCAP-RELATED"/>
    <property type="match status" value="1"/>
</dbReference>
<dbReference type="PROSITE" id="PS51413">
    <property type="entry name" value="DBINO"/>
    <property type="match status" value="1"/>
</dbReference>
<dbReference type="Gene3D" id="3.40.50.300">
    <property type="entry name" value="P-loop containing nucleotide triphosphate hydrolases"/>
    <property type="match status" value="1"/>
</dbReference>
<comment type="caution">
    <text evidence="20">The sequence shown here is derived from an EMBL/GenBank/DDBJ whole genome shotgun (WGS) entry which is preliminary data.</text>
</comment>
<keyword evidence="13" id="KW-0539">Nucleus</keyword>
<dbReference type="GO" id="GO:0003677">
    <property type="term" value="F:DNA binding"/>
    <property type="evidence" value="ECO:0007669"/>
    <property type="project" value="UniProtKB-UniRule"/>
</dbReference>
<evidence type="ECO:0000313" key="21">
    <source>
        <dbReference type="Proteomes" id="UP000310189"/>
    </source>
</evidence>
<evidence type="ECO:0000259" key="19">
    <source>
        <dbReference type="PROSITE" id="PS51413"/>
    </source>
</evidence>
<evidence type="ECO:0000256" key="14">
    <source>
        <dbReference type="ARBA" id="ARBA00049360"/>
    </source>
</evidence>
<gene>
    <name evidence="20" type="ORF">E3P99_00752</name>
</gene>
<dbReference type="InterPro" id="IPR027417">
    <property type="entry name" value="P-loop_NTPase"/>
</dbReference>
<keyword evidence="8" id="KW-0805">Transcription regulation</keyword>
<dbReference type="InterPro" id="IPR050520">
    <property type="entry name" value="INO80/SWR1_helicase"/>
</dbReference>
<feature type="compositionally biased region" description="Basic and acidic residues" evidence="16">
    <location>
        <begin position="27"/>
        <end position="36"/>
    </location>
</feature>
<dbReference type="Pfam" id="PF00176">
    <property type="entry name" value="SNF2-rel_dom"/>
    <property type="match status" value="1"/>
</dbReference>
<dbReference type="InterPro" id="IPR001650">
    <property type="entry name" value="Helicase_C-like"/>
</dbReference>
<dbReference type="OrthoDB" id="372624at2759"/>
<keyword evidence="21" id="KW-1185">Reference proteome</keyword>
<evidence type="ECO:0000259" key="18">
    <source>
        <dbReference type="PROSITE" id="PS51194"/>
    </source>
</evidence>
<evidence type="ECO:0000256" key="6">
    <source>
        <dbReference type="ARBA" id="ARBA00022801"/>
    </source>
</evidence>
<keyword evidence="4" id="KW-0547">Nucleotide-binding</keyword>
<feature type="region of interest" description="Disordered" evidence="16">
    <location>
        <begin position="1735"/>
        <end position="1790"/>
    </location>
</feature>
<feature type="region of interest" description="Disordered" evidence="16">
    <location>
        <begin position="471"/>
        <end position="499"/>
    </location>
</feature>
<feature type="compositionally biased region" description="Low complexity" evidence="16">
    <location>
        <begin position="1736"/>
        <end position="1746"/>
    </location>
</feature>
<name>A0A4T0FVI8_9BASI</name>
<feature type="domain" description="Helicase C-terminal" evidence="18">
    <location>
        <begin position="1195"/>
        <end position="1358"/>
    </location>
</feature>
<feature type="compositionally biased region" description="Basic residues" evidence="16">
    <location>
        <begin position="1525"/>
        <end position="1534"/>
    </location>
</feature>
<keyword evidence="10" id="KW-0010">Activator</keyword>
<sequence length="1943" mass="218482">MGKKGNKLKSSLERHKTNQAIKQQQKVQDKKREKTKVLAKPDKLPFREDDYVLLVGEGNFSFTLSLVVDHQFESGQLLPKEAYKKYDDCEEIVKTLRSKGVRVLFDVDATCLHKCRELKGSKFNKIYFGFPHLGLGIKDQDRNVIANQALILRFFASAKDFLTSGEVDYNFKRKDREEGAEKEVEEDKPREGVVMITLKETKPYNLWNVTGLAKNPPMELPATPGNKDKMQSLQQSFNYDRVNTLNTKHSQLHTQLTSLQDSKHSLQRSLATNVHEPNKRKHDSRDNPDNLQSLDTLPPQPKKIRIPSPSPPPQPILPEYQGLDPEYCLPTTALQRAKQVQDAQNAIWLHIARKEIPKAHKHATAAYTSHLSFHKRISLLTQREQRKLTTRTTKGNKEVQARAKKVMREVLFSWRRNEKDERDVRRKADKEAYDKAKAEEQSRESKRQQRKLNFLITQTELYSHFVGNKIKTDEAEKSNDTAGDPSLESAPMQPPSFDFDKFEERNLQDIDYDDDDESNLRMHAAKNAQQAWLNTRDKATQFDKAAAEDKRKNEAIQKAKEMGIEVPPEAEQGAAADDDELNFQNPNLGDDSVQVTQPKLLDAELKDYQLKGLNWLANLYEQGINGILADEMGLGKTVQSISLMAYLAEKHDIWGPFLIITPASTLHNWQQEISRFVPSLKPLPYWGNTKDRAALRKFWQRKAITYTKDAPFHVLITSYQLVLSDEKYFKNIKWQYMILDEAQAIKSSQSARWNTLLSFKCRNRLLLTGTPVQNSMQELWALLHFIMPSLFDSHDEFAEWFSKDIESNAENKGAINDKQLKRLHMILKPFMLRRVKKNVQNELGDKIEIDVHCDLSQRQRSLYRLLRSRVSITSLIDKANKGSDEGKRGLMNLVMQFRKVCNHPDLFERADVKTPFVMAKWSLNRSIREPDVHYIPDQFESMLKLDLPRLIADDKDVGGVSGKPTGKSKFGSRELEQMFNIWTPEYINKSLSQDQLSPFAFLAHTGTSAQQAADTFSADEFARLLMAYQENVMRADIEGYNDDNDLIASALNKTLNIASPFPYKAAIEEYADAPLPALNEIALNTIANSVLLRRSSKYMSGIKRVLAPSPYPDVLHRPSLDRLQWRAKEDNEITKTFFGLQTPRLKEDERAVETLPPLIPPQGLVENSDRIQLPPSTMTVPEPNKLIIDSSKLVALDDLLPKLKADGHRVLIYFQMTKMIDLVQEYLIYRGYKYLRLDGSSKINDRRDMVQDWQGSDEYFIFMLSTRAGGLGINLTAADTVIFFEHDWNPSNDQQAMDRAHRLGQKRQVTVYRLITKGTIDERIVKLARVKKDIQDMVVGQKGVGEKEQGQPNEREIIQMLMEEDQEENFEADVGNVGGVDAAELLNGSNDDDDGLFSGGGTLTNGGGNEGMNSNNTLAGADTPSTSPSKQSATPRPGGSKSRGRPPGSTTKKKGANEGTTVAAGTSASVAPSVSTSSTHPGTPQHDDGKPKKRVRRTKKQMEEDAAAAAAHEAYLLKEGIVPEKKKRGRKPKHKAEQDAQAQRQFEEMQSKLSENGNMDFGEAIPEQIEDGLPSPAIESSNCSFETFRREQEGEDVGDYQRAPSAKEIRNRNIRLTLNWLAPNNGKKLKTREVDNTASSHVSISSNSTYSDSTQSVADFPQPPTHAHIQHLRHASSTPTTSDDRSDLHSISSASLFTRGEEVYTPPPGVSAGAGVGVGMGVYGAPYYNGQTYALHPSQSQSQHPHAQTNARHVSHLQHPHLYNPAPHPHPQPTHAPPPVPTNSRPQNGTLYTKEGLPIDVAQLVSLLSMQQQQQQQQQQGVSAGAAMHPMPVQQVFAPPPPPQHQQPVQYHYPQPVYATQAAQPAQTQQYTPHAPLHKPVSTPAFRHTLSPPPPSLAPSAKKSMDTIHSAHAGAAGAPQKKEKEKIKTYGRGGAARKIKVKK</sequence>
<accession>A0A4T0FVI8</accession>
<evidence type="ECO:0000256" key="13">
    <source>
        <dbReference type="ARBA" id="ARBA00023242"/>
    </source>
</evidence>
<dbReference type="GO" id="GO:0016887">
    <property type="term" value="F:ATP hydrolysis activity"/>
    <property type="evidence" value="ECO:0007669"/>
    <property type="project" value="TreeGrafter"/>
</dbReference>
<feature type="compositionally biased region" description="Low complexity" evidence="16">
    <location>
        <begin position="1460"/>
        <end position="1479"/>
    </location>
</feature>
<feature type="region of interest" description="Disordered" evidence="16">
    <location>
        <begin position="255"/>
        <end position="316"/>
    </location>
</feature>
<dbReference type="InterPro" id="IPR019446">
    <property type="entry name" value="BMT5-like"/>
</dbReference>
<keyword evidence="6 15" id="KW-0378">Hydrolase</keyword>
<dbReference type="GO" id="GO:0006338">
    <property type="term" value="P:chromatin remodeling"/>
    <property type="evidence" value="ECO:0007669"/>
    <property type="project" value="UniProtKB-UniRule"/>
</dbReference>
<keyword evidence="11" id="KW-0804">Transcription</keyword>
<evidence type="ECO:0000256" key="5">
    <source>
        <dbReference type="ARBA" id="ARBA00022763"/>
    </source>
</evidence>
<feature type="compositionally biased region" description="Basic and acidic residues" evidence="16">
    <location>
        <begin position="421"/>
        <end position="447"/>
    </location>
</feature>
<dbReference type="GO" id="GO:0042393">
    <property type="term" value="F:histone binding"/>
    <property type="evidence" value="ECO:0007669"/>
    <property type="project" value="TreeGrafter"/>
</dbReference>
<dbReference type="Pfam" id="PF00271">
    <property type="entry name" value="Helicase_C"/>
    <property type="match status" value="1"/>
</dbReference>
<dbReference type="PANTHER" id="PTHR45685:SF2">
    <property type="entry name" value="CHROMATIN-REMODELING ATPASE INO80"/>
    <property type="match status" value="1"/>
</dbReference>
<dbReference type="FunFam" id="3.40.50.10810:FF:000022">
    <property type="entry name" value="Blast:Putative DNA helicase Ino80"/>
    <property type="match status" value="1"/>
</dbReference>
<comment type="function">
    <text evidence="15">ATPase component of the INO80 complex which remodels chromatin by shifting nucleosomes and is involved in DNA repair.</text>
</comment>
<dbReference type="InterPro" id="IPR000330">
    <property type="entry name" value="SNF2_N"/>
</dbReference>
<feature type="region of interest" description="Disordered" evidence="16">
    <location>
        <begin position="1861"/>
        <end position="1943"/>
    </location>
</feature>
<dbReference type="GO" id="GO:0006281">
    <property type="term" value="P:DNA repair"/>
    <property type="evidence" value="ECO:0007669"/>
    <property type="project" value="UniProtKB-UniRule"/>
</dbReference>
<protein>
    <recommendedName>
        <fullName evidence="3 15">Chromatin-remodeling ATPase INO80</fullName>
        <ecNumber evidence="15">3.6.4.-</ecNumber>
    </recommendedName>
</protein>
<feature type="region of interest" description="Disordered" evidence="16">
    <location>
        <begin position="421"/>
        <end position="450"/>
    </location>
</feature>
<dbReference type="Pfam" id="PF10354">
    <property type="entry name" value="BMT5-like"/>
    <property type="match status" value="1"/>
</dbReference>
<dbReference type="GO" id="GO:0031011">
    <property type="term" value="C:Ino80 complex"/>
    <property type="evidence" value="ECO:0007669"/>
    <property type="project" value="UniProtKB-UniRule"/>
</dbReference>
<dbReference type="SUPFAM" id="SSF52540">
    <property type="entry name" value="P-loop containing nucleoside triphosphate hydrolases"/>
    <property type="match status" value="2"/>
</dbReference>
<dbReference type="InterPro" id="IPR049730">
    <property type="entry name" value="SNF2/RAD54-like_C"/>
</dbReference>
<evidence type="ECO:0000313" key="20">
    <source>
        <dbReference type="EMBL" id="TIA92165.1"/>
    </source>
</evidence>
<dbReference type="GO" id="GO:0005524">
    <property type="term" value="F:ATP binding"/>
    <property type="evidence" value="ECO:0007669"/>
    <property type="project" value="UniProtKB-UniRule"/>
</dbReference>
<dbReference type="GO" id="GO:0070042">
    <property type="term" value="F:rRNA (uridine-N3-)-methyltransferase activity"/>
    <property type="evidence" value="ECO:0007669"/>
    <property type="project" value="InterPro"/>
</dbReference>
<feature type="domain" description="Helicase ATP-binding" evidence="17">
    <location>
        <begin position="617"/>
        <end position="789"/>
    </location>
</feature>
<evidence type="ECO:0000256" key="9">
    <source>
        <dbReference type="ARBA" id="ARBA00023125"/>
    </source>
</evidence>
<dbReference type="PROSITE" id="PS51194">
    <property type="entry name" value="HELICASE_CTER"/>
    <property type="match status" value="1"/>
</dbReference>
<evidence type="ECO:0000256" key="15">
    <source>
        <dbReference type="RuleBase" id="RU368001"/>
    </source>
</evidence>
<feature type="region of interest" description="Disordered" evidence="16">
    <location>
        <begin position="1"/>
        <end position="36"/>
    </location>
</feature>
<comment type="catalytic activity">
    <reaction evidence="14 15">
        <text>ATP + H2O = ADP + phosphate + H(+)</text>
        <dbReference type="Rhea" id="RHEA:13065"/>
        <dbReference type="ChEBI" id="CHEBI:15377"/>
        <dbReference type="ChEBI" id="CHEBI:15378"/>
        <dbReference type="ChEBI" id="CHEBI:30616"/>
        <dbReference type="ChEBI" id="CHEBI:43474"/>
        <dbReference type="ChEBI" id="CHEBI:456216"/>
    </reaction>
</comment>
<dbReference type="Proteomes" id="UP000310189">
    <property type="component" value="Unassembled WGS sequence"/>
</dbReference>
<evidence type="ECO:0000256" key="7">
    <source>
        <dbReference type="ARBA" id="ARBA00022840"/>
    </source>
</evidence>
<evidence type="ECO:0000256" key="8">
    <source>
        <dbReference type="ARBA" id="ARBA00023015"/>
    </source>
</evidence>
<dbReference type="Gene3D" id="3.40.50.10810">
    <property type="entry name" value="Tandem AAA-ATPase domain"/>
    <property type="match status" value="1"/>
</dbReference>
<feature type="compositionally biased region" description="Low complexity" evidence="16">
    <location>
        <begin position="1861"/>
        <end position="1875"/>
    </location>
</feature>
<dbReference type="CDD" id="cd18793">
    <property type="entry name" value="SF2_C_SNF"/>
    <property type="match status" value="1"/>
</dbReference>
<evidence type="ECO:0000256" key="10">
    <source>
        <dbReference type="ARBA" id="ARBA00023159"/>
    </source>
</evidence>
<dbReference type="SMART" id="SM00487">
    <property type="entry name" value="DEXDc"/>
    <property type="match status" value="1"/>
</dbReference>
<dbReference type="SMART" id="SM00490">
    <property type="entry name" value="HELICc"/>
    <property type="match status" value="1"/>
</dbReference>
<comment type="subunit">
    <text evidence="15">Component of the INO80 chromatin-remodeling complex.</text>
</comment>
<feature type="compositionally biased region" description="Gly residues" evidence="16">
    <location>
        <begin position="1397"/>
        <end position="1410"/>
    </location>
</feature>
<evidence type="ECO:0000256" key="12">
    <source>
        <dbReference type="ARBA" id="ARBA00023204"/>
    </source>
</evidence>
<evidence type="ECO:0000256" key="2">
    <source>
        <dbReference type="ARBA" id="ARBA00007025"/>
    </source>
</evidence>
<organism evidence="20 21">
    <name type="scientific">Wallemia hederae</name>
    <dbReference type="NCBI Taxonomy" id="1540922"/>
    <lineage>
        <taxon>Eukaryota</taxon>
        <taxon>Fungi</taxon>
        <taxon>Dikarya</taxon>
        <taxon>Basidiomycota</taxon>
        <taxon>Wallemiomycotina</taxon>
        <taxon>Wallemiomycetes</taxon>
        <taxon>Wallemiales</taxon>
        <taxon>Wallemiaceae</taxon>
        <taxon>Wallemia</taxon>
    </lineage>
</organism>
<comment type="similarity">
    <text evidence="2 15">Belongs to the SNF2/RAD54 helicase family.</text>
</comment>
<dbReference type="InterPro" id="IPR014001">
    <property type="entry name" value="Helicase_ATP-bd"/>
</dbReference>
<dbReference type="InterPro" id="IPR038718">
    <property type="entry name" value="SNF2-like_sf"/>
</dbReference>
<reference evidence="20 21" key="1">
    <citation type="submission" date="2019-03" db="EMBL/GenBank/DDBJ databases">
        <title>Sequencing 23 genomes of Wallemia ichthyophaga.</title>
        <authorList>
            <person name="Gostincar C."/>
        </authorList>
    </citation>
    <scope>NUCLEOTIDE SEQUENCE [LARGE SCALE GENOMIC DNA]</scope>
    <source>
        <strain evidence="20 21">EXF-5753</strain>
    </source>
</reference>
<feature type="compositionally biased region" description="Low complexity" evidence="16">
    <location>
        <begin position="1643"/>
        <end position="1656"/>
    </location>
</feature>
<dbReference type="InterPro" id="IPR020838">
    <property type="entry name" value="DBINO"/>
</dbReference>
<keyword evidence="12 15" id="KW-0234">DNA repair</keyword>
<dbReference type="GO" id="GO:0070475">
    <property type="term" value="P:rRNA base methylation"/>
    <property type="evidence" value="ECO:0007669"/>
    <property type="project" value="InterPro"/>
</dbReference>